<name>A0A165TEE0_9APHY</name>
<accession>A0A165TEE0</accession>
<evidence type="ECO:0000313" key="3">
    <source>
        <dbReference type="Proteomes" id="UP000076727"/>
    </source>
</evidence>
<feature type="compositionally biased region" description="Polar residues" evidence="1">
    <location>
        <begin position="157"/>
        <end position="172"/>
    </location>
</feature>
<proteinExistence type="predicted"/>
<evidence type="ECO:0000313" key="2">
    <source>
        <dbReference type="EMBL" id="KZT73314.1"/>
    </source>
</evidence>
<evidence type="ECO:0000256" key="1">
    <source>
        <dbReference type="SAM" id="MobiDB-lite"/>
    </source>
</evidence>
<sequence>MPSIVGMLDTVPVIWHAAYGFEILSDVTRRIKLSPTTLLLRDSDYFALSKTNLWPAAKAVHPSLATTLLTLLPQSPSTGVGTTNCCIQPIAALGYALTETLSGSLDHGDGIDDLQSGRSGETTRQDGLEGDQYKSEDGHDLGFIGSYSTNRERHPSSEATLVGSSSVLAARV</sequence>
<protein>
    <submittedName>
        <fullName evidence="2">Uncharacterized protein</fullName>
    </submittedName>
</protein>
<dbReference type="AlphaFoldDB" id="A0A165TEE0"/>
<keyword evidence="3" id="KW-1185">Reference proteome</keyword>
<dbReference type="EMBL" id="KV429037">
    <property type="protein sequence ID" value="KZT73314.1"/>
    <property type="molecule type" value="Genomic_DNA"/>
</dbReference>
<reference evidence="2 3" key="1">
    <citation type="journal article" date="2016" name="Mol. Biol. Evol.">
        <title>Comparative Genomics of Early-Diverging Mushroom-Forming Fungi Provides Insights into the Origins of Lignocellulose Decay Capabilities.</title>
        <authorList>
            <person name="Nagy L.G."/>
            <person name="Riley R."/>
            <person name="Tritt A."/>
            <person name="Adam C."/>
            <person name="Daum C."/>
            <person name="Floudas D."/>
            <person name="Sun H."/>
            <person name="Yadav J.S."/>
            <person name="Pangilinan J."/>
            <person name="Larsson K.H."/>
            <person name="Matsuura K."/>
            <person name="Barry K."/>
            <person name="Labutti K."/>
            <person name="Kuo R."/>
            <person name="Ohm R.A."/>
            <person name="Bhattacharya S.S."/>
            <person name="Shirouzu T."/>
            <person name="Yoshinaga Y."/>
            <person name="Martin F.M."/>
            <person name="Grigoriev I.V."/>
            <person name="Hibbett D.S."/>
        </authorList>
    </citation>
    <scope>NUCLEOTIDE SEQUENCE [LARGE SCALE GENOMIC DNA]</scope>
    <source>
        <strain evidence="2 3">L-15889</strain>
    </source>
</reference>
<gene>
    <name evidence="2" type="ORF">DAEQUDRAFT_735485</name>
</gene>
<dbReference type="Proteomes" id="UP000076727">
    <property type="component" value="Unassembled WGS sequence"/>
</dbReference>
<feature type="region of interest" description="Disordered" evidence="1">
    <location>
        <begin position="108"/>
        <end position="172"/>
    </location>
</feature>
<organism evidence="2 3">
    <name type="scientific">Daedalea quercina L-15889</name>
    <dbReference type="NCBI Taxonomy" id="1314783"/>
    <lineage>
        <taxon>Eukaryota</taxon>
        <taxon>Fungi</taxon>
        <taxon>Dikarya</taxon>
        <taxon>Basidiomycota</taxon>
        <taxon>Agaricomycotina</taxon>
        <taxon>Agaricomycetes</taxon>
        <taxon>Polyporales</taxon>
        <taxon>Fomitopsis</taxon>
    </lineage>
</organism>
<feature type="compositionally biased region" description="Basic and acidic residues" evidence="1">
    <location>
        <begin position="121"/>
        <end position="140"/>
    </location>
</feature>